<proteinExistence type="predicted"/>
<name>A0ABR8WDQ6_9BACL</name>
<reference evidence="1 2" key="1">
    <citation type="submission" date="2020-08" db="EMBL/GenBank/DDBJ databases">
        <title>A Genomic Blueprint of the Chicken Gut Microbiome.</title>
        <authorList>
            <person name="Gilroy R."/>
            <person name="Ravi A."/>
            <person name="Getino M."/>
            <person name="Pursley I."/>
            <person name="Horton D.L."/>
            <person name="Alikhan N.-F."/>
            <person name="Baker D."/>
            <person name="Gharbi K."/>
            <person name="Hall N."/>
            <person name="Watson M."/>
            <person name="Adriaenssens E.M."/>
            <person name="Foster-Nyarko E."/>
            <person name="Jarju S."/>
            <person name="Secka A."/>
            <person name="Antonio M."/>
            <person name="Oren A."/>
            <person name="Chaudhuri R."/>
            <person name="La Ragione R.M."/>
            <person name="Hildebrand F."/>
            <person name="Pallen M.J."/>
        </authorList>
    </citation>
    <scope>NUCLEOTIDE SEQUENCE [LARGE SCALE GENOMIC DNA]</scope>
    <source>
        <strain evidence="1 2">Sa1BUA13</strain>
    </source>
</reference>
<evidence type="ECO:0000313" key="1">
    <source>
        <dbReference type="EMBL" id="MBD8015160.1"/>
    </source>
</evidence>
<comment type="caution">
    <text evidence="1">The sequence shown here is derived from an EMBL/GenBank/DDBJ whole genome shotgun (WGS) entry which is preliminary data.</text>
</comment>
<protein>
    <submittedName>
        <fullName evidence="1">DUF4139 domain-containing protein</fullName>
    </submittedName>
</protein>
<keyword evidence="2" id="KW-1185">Reference proteome</keyword>
<dbReference type="EMBL" id="JACSPU010000003">
    <property type="protein sequence ID" value="MBD8015160.1"/>
    <property type="molecule type" value="Genomic_DNA"/>
</dbReference>
<organism evidence="1 2">
    <name type="scientific">Planococcus wigleyi</name>
    <dbReference type="NCBI Taxonomy" id="2762216"/>
    <lineage>
        <taxon>Bacteria</taxon>
        <taxon>Bacillati</taxon>
        <taxon>Bacillota</taxon>
        <taxon>Bacilli</taxon>
        <taxon>Bacillales</taxon>
        <taxon>Caryophanaceae</taxon>
        <taxon>Planococcus</taxon>
    </lineage>
</organism>
<dbReference type="PANTHER" id="PTHR38075:SF1">
    <property type="entry name" value="DUF4139 DOMAIN-CONTAINING PROTEIN"/>
    <property type="match status" value="1"/>
</dbReference>
<evidence type="ECO:0000313" key="2">
    <source>
        <dbReference type="Proteomes" id="UP000658980"/>
    </source>
</evidence>
<dbReference type="PANTHER" id="PTHR38075">
    <property type="entry name" value="DUF4139 DOMAIN-CONTAINING PROTEIN"/>
    <property type="match status" value="1"/>
</dbReference>
<dbReference type="Proteomes" id="UP000658980">
    <property type="component" value="Unassembled WGS sequence"/>
</dbReference>
<dbReference type="RefSeq" id="WP_191715353.1">
    <property type="nucleotide sequence ID" value="NZ_JACSPU010000003.1"/>
</dbReference>
<accession>A0ABR8WDQ6</accession>
<sequence length="437" mass="50173">MKFQSTRQQQTALSLTVYNDGFALVKETRMIPGNHELEEVQFMDIASRIEADSVLVDGLHVLEQSYDCDLISKEKLLEKYIDEVLTVRNAELGEEMQIRLLSVTGSIIGKRVDTKEIVIDPVGQLILPALPEGLLTKPTLVWKIAPIETDTEARISYLTQGLEWRANYVAEIRDSKLVFSGWIQLSNNSGMDFFDSRLKLASGKVNRFADAYPLNESIRLFAKAEEPDSAFEEHGFADYHAYSMERAITIIREQTKQISFLKVGNAAFRKLYKVETGSKQVKVILEFDNTEANNLGMPLPKGLLKVYEQDQDGEMEFIGENAINHVAAEQKLSLVIGDAFDLISKNWEKKRDRRGHFDYVTHVYKIKNQKAENVRIDVSHRILERIWQMESSTHDYEVKQSNELEFRVRIPSGKTAEVEFTYKVDRTDERLKQSHEK</sequence>
<gene>
    <name evidence="1" type="ORF">H9630_10045</name>
</gene>